<dbReference type="Pfam" id="PF04280">
    <property type="entry name" value="Tim44"/>
    <property type="match status" value="1"/>
</dbReference>
<dbReference type="AlphaFoldDB" id="A0AAF5I2Q1"/>
<proteinExistence type="inferred from homology"/>
<evidence type="ECO:0000256" key="1">
    <source>
        <dbReference type="ARBA" id="ARBA00004173"/>
    </source>
</evidence>
<feature type="compositionally biased region" description="Basic and acidic residues" evidence="9">
    <location>
        <begin position="1110"/>
        <end position="1130"/>
    </location>
</feature>
<evidence type="ECO:0000256" key="7">
    <source>
        <dbReference type="ARBA" id="ARBA00039448"/>
    </source>
</evidence>
<name>A0AAF5I2Q1_STRER</name>
<evidence type="ECO:0000256" key="3">
    <source>
        <dbReference type="ARBA" id="ARBA00022980"/>
    </source>
</evidence>
<keyword evidence="5" id="KW-0687">Ribonucleoprotein</keyword>
<evidence type="ECO:0000313" key="12">
    <source>
        <dbReference type="WBParaSite" id="TCONS_00012000.p1"/>
    </source>
</evidence>
<protein>
    <recommendedName>
        <fullName evidence="7">Large ribosomal subunit protein mL45</fullName>
    </recommendedName>
    <alternativeName>
        <fullName evidence="8">39S ribosomal protein L45, mitochondrial</fullName>
    </alternativeName>
</protein>
<feature type="compositionally biased region" description="Basic and acidic residues" evidence="9">
    <location>
        <begin position="167"/>
        <end position="176"/>
    </location>
</feature>
<feature type="region of interest" description="Disordered" evidence="9">
    <location>
        <begin position="164"/>
        <end position="202"/>
    </location>
</feature>
<accession>A0AAF5I2Q1</accession>
<dbReference type="WBParaSite" id="TCONS_00012000.p1">
    <property type="protein sequence ID" value="TCONS_00012000.p1"/>
    <property type="gene ID" value="XLOC_007213"/>
</dbReference>
<dbReference type="InterPro" id="IPR007379">
    <property type="entry name" value="Tim44-like_dom"/>
</dbReference>
<sequence length="1217" mass="140808">CVELNKRHILPMEPYSDSKRNIHSKIQPRSNTNQNEFINPRHLSLKGDSDDRDPDYVMDMTDLRKDRSSTNIGGQKGSGRQLEVALRKVITERLQHLKDRGKFHLENYGLSNLTSMQIAMYMRRLFKRNDLQNYMTPEMINYVFGTSKGDSVITRPGKQIITPTIKDVADKNRQRTTEFPTESSNKTYNESDTEPSSDEELETDKFNDFKIVNFVKYIPGPAVPNIQIPPNKYQPLTRNSNVYKCARDQAYIYGRGKWINREIENLKQKKAAIAAQIEMIRKKKIPIILESTAPVSDVTETCSRLCAFKNKDSFKVKLVNVTSIPLSESMGTPLDEFNINNKNTMAYYSRIDDRVHEHLSLNGAVPGDLLFHKYLKRMSSIRMVNKCTSSELTKCRQLAEVSSTPWVLGLSNTYKNIVLSEKEAHDNEILKMIKKKEKEKDRKEERGDKNDLNNFYTVKAIAPLKLKLSGISRKSDKVRSSNKRKFDDVFESEDDSRNTSAVHTADEDGDNDFCSKPRKISLRDSRRNSGVSMSNTKSWNCKYPVSTPIIDVGCKLPTKADYAEIIVPSWSTWESPISHDQGDEECIINTEEYEKKIEKYHEEMEQQEKAKIVVSNNKSQKKNKSSISKDFSNNAAPFTAEELLMSINGTTNKISEKVESSDVPNYDRPSYQESMGGHHDDLKIPHPSAYNNYRQYPQLAAHEKRLGQLGLRDPWIRNIAHIFKDPNTPVVKGKWTHFRDILRSGFMPGLIAATTIIVIEETYSYLKHGKTSWDRFYENLGTFSKSLLRFKNLSLTQIAEVHHHKERGDLELFLGIKRSNKAKANRNTHKNERMFRRLRGQKTMLIELPDDAKIRQRKEMSPDELRRDMLKSGINPYKEVFPRNWEENQITMQSFYGVLDSYVPPTNPLPISNILFPGKNVKKFTEVKGKVVNKYQNWFNGVRIIKKKEGYEKFDVKKWASNDALNIYKKAYESMMNRNEKEFCEYVTVHAFSKLWPDVENRSIYFELIGETSPPEVVSVRCSDNPSKSGNTIAQITVKLCTKQKIAVFDRFGHLILGSKDKIKEVEEYIVYENHIADLDGKWRLHDKIYPSPDNDDDVKEVPLITGLAKPEKKSQENIESEKDLDDKKKKSDEKEKTIIIIKTNSIIYLLNKRKMSSSIKNGSSTHHFDEYKEKTWKETEEIVDWQPIAKDDKMPEYMKKKYLELLQKEGIQINNI</sequence>
<feature type="region of interest" description="Disordered" evidence="9">
    <location>
        <begin position="26"/>
        <end position="57"/>
    </location>
</feature>
<feature type="compositionally biased region" description="Polar residues" evidence="9">
    <location>
        <begin position="177"/>
        <end position="190"/>
    </location>
</feature>
<evidence type="ECO:0000256" key="6">
    <source>
        <dbReference type="ARBA" id="ARBA00038073"/>
    </source>
</evidence>
<reference evidence="12" key="1">
    <citation type="submission" date="2024-02" db="UniProtKB">
        <authorList>
            <consortium name="WormBaseParasite"/>
        </authorList>
    </citation>
    <scope>IDENTIFICATION</scope>
</reference>
<dbReference type="GO" id="GO:0005739">
    <property type="term" value="C:mitochondrion"/>
    <property type="evidence" value="ECO:0007669"/>
    <property type="project" value="UniProtKB-SubCell"/>
</dbReference>
<evidence type="ECO:0000256" key="5">
    <source>
        <dbReference type="ARBA" id="ARBA00023274"/>
    </source>
</evidence>
<dbReference type="PANTHER" id="PTHR28554">
    <property type="entry name" value="39S RIBOSOMAL PROTEIN L45, MITOCHONDRIAL"/>
    <property type="match status" value="1"/>
</dbReference>
<feature type="region of interest" description="Disordered" evidence="9">
    <location>
        <begin position="1106"/>
        <end position="1130"/>
    </location>
</feature>
<organism evidence="11 12">
    <name type="scientific">Strongyloides stercoralis</name>
    <name type="common">Threadworm</name>
    <dbReference type="NCBI Taxonomy" id="6248"/>
    <lineage>
        <taxon>Eukaryota</taxon>
        <taxon>Metazoa</taxon>
        <taxon>Ecdysozoa</taxon>
        <taxon>Nematoda</taxon>
        <taxon>Chromadorea</taxon>
        <taxon>Rhabditida</taxon>
        <taxon>Tylenchina</taxon>
        <taxon>Panagrolaimomorpha</taxon>
        <taxon>Strongyloidoidea</taxon>
        <taxon>Strongyloididae</taxon>
        <taxon>Strongyloides</taxon>
    </lineage>
</organism>
<dbReference type="SUPFAM" id="SSF54427">
    <property type="entry name" value="NTF2-like"/>
    <property type="match status" value="1"/>
</dbReference>
<feature type="domain" description="Tim44-like" evidence="10">
    <location>
        <begin position="939"/>
        <end position="1090"/>
    </location>
</feature>
<feature type="compositionally biased region" description="Polar residues" evidence="9">
    <location>
        <begin position="27"/>
        <end position="37"/>
    </location>
</feature>
<dbReference type="InterPro" id="IPR032710">
    <property type="entry name" value="NTF2-like_dom_sf"/>
</dbReference>
<feature type="compositionally biased region" description="Acidic residues" evidence="9">
    <location>
        <begin position="191"/>
        <end position="202"/>
    </location>
</feature>
<evidence type="ECO:0000313" key="11">
    <source>
        <dbReference type="Proteomes" id="UP000035681"/>
    </source>
</evidence>
<feature type="region of interest" description="Disordered" evidence="9">
    <location>
        <begin position="482"/>
        <end position="517"/>
    </location>
</feature>
<evidence type="ECO:0000256" key="2">
    <source>
        <dbReference type="ARBA" id="ARBA00022946"/>
    </source>
</evidence>
<keyword evidence="11" id="KW-1185">Reference proteome</keyword>
<comment type="similarity">
    <text evidence="6">Belongs to the mitochondrion-specific ribosomal protein mL45 family.</text>
</comment>
<evidence type="ECO:0000256" key="4">
    <source>
        <dbReference type="ARBA" id="ARBA00023128"/>
    </source>
</evidence>
<comment type="subcellular location">
    <subcellularLocation>
        <location evidence="1">Mitochondrion</location>
    </subcellularLocation>
</comment>
<keyword evidence="4" id="KW-0496">Mitochondrion</keyword>
<dbReference type="Proteomes" id="UP000035681">
    <property type="component" value="Unplaced"/>
</dbReference>
<dbReference type="GO" id="GO:1990904">
    <property type="term" value="C:ribonucleoprotein complex"/>
    <property type="evidence" value="ECO:0007669"/>
    <property type="project" value="UniProtKB-KW"/>
</dbReference>
<dbReference type="Gene3D" id="3.10.450.240">
    <property type="match status" value="1"/>
</dbReference>
<keyword evidence="3" id="KW-0689">Ribosomal protein</keyword>
<evidence type="ECO:0000259" key="10">
    <source>
        <dbReference type="SMART" id="SM00978"/>
    </source>
</evidence>
<evidence type="ECO:0000256" key="8">
    <source>
        <dbReference type="ARBA" id="ARBA00043031"/>
    </source>
</evidence>
<dbReference type="InterPro" id="IPR051975">
    <property type="entry name" value="mtLSU_mL45"/>
</dbReference>
<dbReference type="PANTHER" id="PTHR28554:SF1">
    <property type="entry name" value="LARGE RIBOSOMAL SUBUNIT PROTEIN ML45"/>
    <property type="match status" value="1"/>
</dbReference>
<dbReference type="SMART" id="SM00978">
    <property type="entry name" value="Tim44"/>
    <property type="match status" value="1"/>
</dbReference>
<dbReference type="GO" id="GO:0005840">
    <property type="term" value="C:ribosome"/>
    <property type="evidence" value="ECO:0007669"/>
    <property type="project" value="UniProtKB-KW"/>
</dbReference>
<keyword evidence="2" id="KW-0809">Transit peptide</keyword>
<evidence type="ECO:0000256" key="9">
    <source>
        <dbReference type="SAM" id="MobiDB-lite"/>
    </source>
</evidence>